<name>A0A183TX32_TOXCA</name>
<evidence type="ECO:0000313" key="3">
    <source>
        <dbReference type="WBParaSite" id="TCNE_0000080101-mRNA-1"/>
    </source>
</evidence>
<gene>
    <name evidence="1" type="ORF">TCNE_LOCUS800</name>
</gene>
<organism evidence="2 3">
    <name type="scientific">Toxocara canis</name>
    <name type="common">Canine roundworm</name>
    <dbReference type="NCBI Taxonomy" id="6265"/>
    <lineage>
        <taxon>Eukaryota</taxon>
        <taxon>Metazoa</taxon>
        <taxon>Ecdysozoa</taxon>
        <taxon>Nematoda</taxon>
        <taxon>Chromadorea</taxon>
        <taxon>Rhabditida</taxon>
        <taxon>Spirurina</taxon>
        <taxon>Ascaridomorpha</taxon>
        <taxon>Ascaridoidea</taxon>
        <taxon>Toxocaridae</taxon>
        <taxon>Toxocara</taxon>
    </lineage>
</organism>
<evidence type="ECO:0000313" key="1">
    <source>
        <dbReference type="EMBL" id="VDM24888.1"/>
    </source>
</evidence>
<dbReference type="WBParaSite" id="TCNE_0000080101-mRNA-1">
    <property type="protein sequence ID" value="TCNE_0000080101-mRNA-1"/>
    <property type="gene ID" value="TCNE_0000080101"/>
</dbReference>
<protein>
    <submittedName>
        <fullName evidence="3">Archease domain-containing protein</fullName>
    </submittedName>
</protein>
<accession>A0A183TX32</accession>
<keyword evidence="2" id="KW-1185">Reference proteome</keyword>
<evidence type="ECO:0000313" key="2">
    <source>
        <dbReference type="Proteomes" id="UP000050794"/>
    </source>
</evidence>
<proteinExistence type="predicted"/>
<dbReference type="Proteomes" id="UP000050794">
    <property type="component" value="Unassembled WGS sequence"/>
</dbReference>
<sequence>MSSMMGWRRMCAGKQIIGAGHLGCMVRDAKDAKPDEIQLRGEAKPRSSAKIGFDLEIWDTSNSLPSLIKWLMAYGLYVDADVHRRSIEGTMGYLHTK</sequence>
<dbReference type="AlphaFoldDB" id="A0A183TX32"/>
<reference evidence="1 2" key="2">
    <citation type="submission" date="2018-11" db="EMBL/GenBank/DDBJ databases">
        <authorList>
            <consortium name="Pathogen Informatics"/>
        </authorList>
    </citation>
    <scope>NUCLEOTIDE SEQUENCE [LARGE SCALE GENOMIC DNA]</scope>
</reference>
<dbReference type="EMBL" id="UYWY01000455">
    <property type="protein sequence ID" value="VDM24888.1"/>
    <property type="molecule type" value="Genomic_DNA"/>
</dbReference>
<reference evidence="3" key="1">
    <citation type="submission" date="2016-06" db="UniProtKB">
        <authorList>
            <consortium name="WormBaseParasite"/>
        </authorList>
    </citation>
    <scope>IDENTIFICATION</scope>
</reference>